<dbReference type="Pfam" id="PF05035">
    <property type="entry name" value="DGOK"/>
    <property type="match status" value="1"/>
</dbReference>
<organism evidence="1 2">
    <name type="scientific">Psychrosphaera algicola</name>
    <dbReference type="NCBI Taxonomy" id="3023714"/>
    <lineage>
        <taxon>Bacteria</taxon>
        <taxon>Pseudomonadati</taxon>
        <taxon>Pseudomonadota</taxon>
        <taxon>Gammaproteobacteria</taxon>
        <taxon>Alteromonadales</taxon>
        <taxon>Pseudoalteromonadaceae</taxon>
        <taxon>Psychrosphaera</taxon>
    </lineage>
</organism>
<keyword evidence="2" id="KW-1185">Reference proteome</keyword>
<dbReference type="InterPro" id="IPR042257">
    <property type="entry name" value="DGOK_C"/>
</dbReference>
<sequence length="195" mass="21428">MIIHGVCYGYCDLLDSRTAEKSSLDLTEVDKYDVMRGEEVQILGLAAQYSQTELTAVLPGTHSKHAHVVDGKLTQFSSYLTGELFDLLIKHSLLGKGLPLDASSDQAAFIKGVDDGQNGEFSNRIFLAWTQRLFNSLNEAQIPDYLSGMLIGMELKNLPQKHLYIVGGKGLSMRYQLAAEHLGKTTTLVAGNDCF</sequence>
<dbReference type="Proteomes" id="UP001528411">
    <property type="component" value="Unassembled WGS sequence"/>
</dbReference>
<accession>A0ABT5FJ47</accession>
<dbReference type="EMBL" id="JAQOMS010000002">
    <property type="protein sequence ID" value="MDC2891229.1"/>
    <property type="molecule type" value="Genomic_DNA"/>
</dbReference>
<evidence type="ECO:0000313" key="2">
    <source>
        <dbReference type="Proteomes" id="UP001528411"/>
    </source>
</evidence>
<name>A0ABT5FJ47_9GAMM</name>
<dbReference type="InterPro" id="IPR007729">
    <property type="entry name" value="DGOK"/>
</dbReference>
<evidence type="ECO:0000313" key="1">
    <source>
        <dbReference type="EMBL" id="MDC2891229.1"/>
    </source>
</evidence>
<protein>
    <submittedName>
        <fullName evidence="1">2-dehydro-3-deoxygalactonokinase</fullName>
    </submittedName>
</protein>
<gene>
    <name evidence="1" type="ORF">PN838_23890</name>
</gene>
<dbReference type="RefSeq" id="WP_272182254.1">
    <property type="nucleotide sequence ID" value="NZ_JAQOMS010000002.1"/>
</dbReference>
<reference evidence="1 2" key="1">
    <citation type="submission" date="2023-01" db="EMBL/GenBank/DDBJ databases">
        <title>Psychrosphaera sp. nov., isolated from marine algae.</title>
        <authorList>
            <person name="Bayburt H."/>
            <person name="Choi B.J."/>
            <person name="Kim J.M."/>
            <person name="Choi D.G."/>
            <person name="Jeon C.O."/>
        </authorList>
    </citation>
    <scope>NUCLEOTIDE SEQUENCE [LARGE SCALE GENOMIC DNA]</scope>
    <source>
        <strain evidence="1 2">G1-22</strain>
    </source>
</reference>
<proteinExistence type="predicted"/>
<comment type="caution">
    <text evidence="1">The sequence shown here is derived from an EMBL/GenBank/DDBJ whole genome shotgun (WGS) entry which is preliminary data.</text>
</comment>
<dbReference type="Gene3D" id="3.30.420.310">
    <property type="entry name" value="2-keto-3-deoxy-galactonokinase, C-terminal domain"/>
    <property type="match status" value="1"/>
</dbReference>